<feature type="transmembrane region" description="Helical" evidence="1">
    <location>
        <begin position="54"/>
        <end position="73"/>
    </location>
</feature>
<feature type="transmembrane region" description="Helical" evidence="1">
    <location>
        <begin position="21"/>
        <end position="48"/>
    </location>
</feature>
<name>A0ABW3QGK6_9BACL</name>
<proteinExistence type="predicted"/>
<evidence type="ECO:0000256" key="1">
    <source>
        <dbReference type="SAM" id="Phobius"/>
    </source>
</evidence>
<sequence length="91" mass="10165">MMIVNKPARVSAAREKDDRAVRMVFMMTVMAWVALITGVIICLFNLHALTNSNMGIMVGIGFLVGSVYIYFIGKAMGLLDLHRKDQESEDQ</sequence>
<keyword evidence="3" id="KW-1185">Reference proteome</keyword>
<protein>
    <submittedName>
        <fullName evidence="2">Uncharacterized protein</fullName>
    </submittedName>
</protein>
<evidence type="ECO:0000313" key="2">
    <source>
        <dbReference type="EMBL" id="MFD1131061.1"/>
    </source>
</evidence>
<keyword evidence="1" id="KW-1133">Transmembrane helix</keyword>
<organism evidence="2 3">
    <name type="scientific">Paenibacillus provencensis</name>
    <dbReference type="NCBI Taxonomy" id="441151"/>
    <lineage>
        <taxon>Bacteria</taxon>
        <taxon>Bacillati</taxon>
        <taxon>Bacillota</taxon>
        <taxon>Bacilli</taxon>
        <taxon>Bacillales</taxon>
        <taxon>Paenibacillaceae</taxon>
        <taxon>Paenibacillus</taxon>
    </lineage>
</organism>
<reference evidence="3" key="1">
    <citation type="journal article" date="2019" name="Int. J. Syst. Evol. Microbiol.">
        <title>The Global Catalogue of Microorganisms (GCM) 10K type strain sequencing project: providing services to taxonomists for standard genome sequencing and annotation.</title>
        <authorList>
            <consortium name="The Broad Institute Genomics Platform"/>
            <consortium name="The Broad Institute Genome Sequencing Center for Infectious Disease"/>
            <person name="Wu L."/>
            <person name="Ma J."/>
        </authorList>
    </citation>
    <scope>NUCLEOTIDE SEQUENCE [LARGE SCALE GENOMIC DNA]</scope>
    <source>
        <strain evidence="3">CCUG 53519</strain>
    </source>
</reference>
<comment type="caution">
    <text evidence="2">The sequence shown here is derived from an EMBL/GenBank/DDBJ whole genome shotgun (WGS) entry which is preliminary data.</text>
</comment>
<evidence type="ECO:0000313" key="3">
    <source>
        <dbReference type="Proteomes" id="UP001597169"/>
    </source>
</evidence>
<gene>
    <name evidence="2" type="ORF">ACFQ3J_23275</name>
</gene>
<keyword evidence="1" id="KW-0812">Transmembrane</keyword>
<dbReference type="Proteomes" id="UP001597169">
    <property type="component" value="Unassembled WGS sequence"/>
</dbReference>
<keyword evidence="1" id="KW-0472">Membrane</keyword>
<dbReference type="RefSeq" id="WP_244533673.1">
    <property type="nucleotide sequence ID" value="NZ_JBHTKX010000006.1"/>
</dbReference>
<dbReference type="EMBL" id="JBHTKX010000006">
    <property type="protein sequence ID" value="MFD1131061.1"/>
    <property type="molecule type" value="Genomic_DNA"/>
</dbReference>
<accession>A0ABW3QGK6</accession>